<evidence type="ECO:0000256" key="4">
    <source>
        <dbReference type="ARBA" id="ARBA00046874"/>
    </source>
</evidence>
<accession>A0ABV9QKK8</accession>
<comment type="caution">
    <text evidence="7">The sequence shown here is derived from an EMBL/GenBank/DDBJ whole genome shotgun (WGS) entry which is preliminary data.</text>
</comment>
<name>A0ABV9QKK8_9FIRM</name>
<keyword evidence="1 5" id="KW-0132">Cell division</keyword>
<evidence type="ECO:0000256" key="5">
    <source>
        <dbReference type="HAMAP-Rule" id="MF_00267"/>
    </source>
</evidence>
<comment type="function">
    <text evidence="5">Cell division inhibitor that blocks the formation of polar Z ring septums. Rapidly oscillates between the poles of the cell to destabilize FtsZ filaments that have formed before they mature into polar Z rings. Prevents FtsZ polymerization.</text>
</comment>
<dbReference type="SUPFAM" id="SSF63848">
    <property type="entry name" value="Cell-division inhibitor MinC, C-terminal domain"/>
    <property type="match status" value="1"/>
</dbReference>
<keyword evidence="3 5" id="KW-0131">Cell cycle</keyword>
<dbReference type="InterPro" id="IPR016098">
    <property type="entry name" value="CAP/MinC_C"/>
</dbReference>
<protein>
    <recommendedName>
        <fullName evidence="5">Probable septum site-determining protein MinC</fullName>
    </recommendedName>
</protein>
<proteinExistence type="inferred from homology"/>
<organism evidence="7 8">
    <name type="scientific">Filifactor villosus</name>
    <dbReference type="NCBI Taxonomy" id="29374"/>
    <lineage>
        <taxon>Bacteria</taxon>
        <taxon>Bacillati</taxon>
        <taxon>Bacillota</taxon>
        <taxon>Clostridia</taxon>
        <taxon>Peptostreptococcales</taxon>
        <taxon>Filifactoraceae</taxon>
        <taxon>Filifactor</taxon>
    </lineage>
</organism>
<reference evidence="8" key="1">
    <citation type="journal article" date="2019" name="Int. J. Syst. Evol. Microbiol.">
        <title>The Global Catalogue of Microorganisms (GCM) 10K type strain sequencing project: providing services to taxonomists for standard genome sequencing and annotation.</title>
        <authorList>
            <consortium name="The Broad Institute Genomics Platform"/>
            <consortium name="The Broad Institute Genome Sequencing Center for Infectious Disease"/>
            <person name="Wu L."/>
            <person name="Ma J."/>
        </authorList>
    </citation>
    <scope>NUCLEOTIDE SEQUENCE [LARGE SCALE GENOMIC DNA]</scope>
    <source>
        <strain evidence="8">CCUG 46385</strain>
    </source>
</reference>
<dbReference type="PANTHER" id="PTHR34108:SF1">
    <property type="entry name" value="SEPTUM SITE-DETERMINING PROTEIN MINC"/>
    <property type="match status" value="1"/>
</dbReference>
<dbReference type="Pfam" id="PF03775">
    <property type="entry name" value="MinC_C"/>
    <property type="match status" value="1"/>
</dbReference>
<evidence type="ECO:0000313" key="7">
    <source>
        <dbReference type="EMBL" id="MFC4804285.1"/>
    </source>
</evidence>
<dbReference type="Proteomes" id="UP001595916">
    <property type="component" value="Unassembled WGS sequence"/>
</dbReference>
<dbReference type="NCBIfam" id="TIGR01222">
    <property type="entry name" value="minC"/>
    <property type="match status" value="1"/>
</dbReference>
<evidence type="ECO:0000313" key="8">
    <source>
        <dbReference type="Proteomes" id="UP001595916"/>
    </source>
</evidence>
<sequence>MQKPEIEIKGLKGEFIIFFDDQVTLYKAITLLEEKLSSNKDFFKDTVFKEIKAKNLSENDKDIIARFLKEHHDIELPKQTQDTKIEDGVGRKKEIFKEESPSHFSEKGSQQTKFVFETLRSGTLVDFDGHVVVIGDVNPGARVQATGNVIILGNLRGTVHAGANGNKETFVFAERLLPIQLRISNSIAILSEKDKSVEEPLIASIKDDNIVIESCLTRR</sequence>
<evidence type="ECO:0000256" key="2">
    <source>
        <dbReference type="ARBA" id="ARBA00023210"/>
    </source>
</evidence>
<evidence type="ECO:0000256" key="1">
    <source>
        <dbReference type="ARBA" id="ARBA00022618"/>
    </source>
</evidence>
<dbReference type="InterPro" id="IPR013033">
    <property type="entry name" value="MinC"/>
</dbReference>
<dbReference type="Gene3D" id="2.160.20.70">
    <property type="match status" value="1"/>
</dbReference>
<dbReference type="PANTHER" id="PTHR34108">
    <property type="entry name" value="SEPTUM SITE-DETERMINING PROTEIN MINC"/>
    <property type="match status" value="1"/>
</dbReference>
<keyword evidence="8" id="KW-1185">Reference proteome</keyword>
<dbReference type="EMBL" id="JBHSHL010000014">
    <property type="protein sequence ID" value="MFC4804285.1"/>
    <property type="molecule type" value="Genomic_DNA"/>
</dbReference>
<comment type="similarity">
    <text evidence="5">Belongs to the MinC family.</text>
</comment>
<comment type="subunit">
    <text evidence="4 5">Interacts with MinD and FtsZ.</text>
</comment>
<evidence type="ECO:0000256" key="3">
    <source>
        <dbReference type="ARBA" id="ARBA00023306"/>
    </source>
</evidence>
<keyword evidence="2 5" id="KW-0717">Septation</keyword>
<evidence type="ECO:0000259" key="6">
    <source>
        <dbReference type="Pfam" id="PF03775"/>
    </source>
</evidence>
<dbReference type="InterPro" id="IPR036145">
    <property type="entry name" value="MinC_C_sf"/>
</dbReference>
<gene>
    <name evidence="5 7" type="primary">minC</name>
    <name evidence="7" type="ORF">ACFO4R_04240</name>
</gene>
<dbReference type="Gene3D" id="3.30.160.540">
    <property type="match status" value="1"/>
</dbReference>
<dbReference type="InterPro" id="IPR005526">
    <property type="entry name" value="Septum_form_inhib_MinC_C"/>
</dbReference>
<dbReference type="RefSeq" id="WP_379787791.1">
    <property type="nucleotide sequence ID" value="NZ_JBHSHL010000014.1"/>
</dbReference>
<feature type="domain" description="Septum formation inhibitor MinC C-terminal" evidence="6">
    <location>
        <begin position="116"/>
        <end position="213"/>
    </location>
</feature>
<dbReference type="HAMAP" id="MF_00267">
    <property type="entry name" value="MinC"/>
    <property type="match status" value="1"/>
</dbReference>